<reference evidence="2 3" key="1">
    <citation type="journal article" date="2018" name="Int. J. Syst. Evol. Microbiol.">
        <title>Zhouia spongiae sp. nov., isolated from a marine sponge.</title>
        <authorList>
            <person name="Zhuang L."/>
            <person name="Lin B."/>
            <person name="Qin F."/>
            <person name="Luo L."/>
        </authorList>
    </citation>
    <scope>NUCLEOTIDE SEQUENCE [LARGE SCALE GENOMIC DNA]</scope>
    <source>
        <strain evidence="2 3">HN-Y44</strain>
    </source>
</reference>
<dbReference type="InterPro" id="IPR016040">
    <property type="entry name" value="NAD(P)-bd_dom"/>
</dbReference>
<name>A0ABY3YQI8_9FLAO</name>
<feature type="domain" description="NAD(P)-binding" evidence="1">
    <location>
        <begin position="9"/>
        <end position="123"/>
    </location>
</feature>
<evidence type="ECO:0000313" key="3">
    <source>
        <dbReference type="Proteomes" id="UP000829476"/>
    </source>
</evidence>
<dbReference type="PANTHER" id="PTHR14097">
    <property type="entry name" value="OXIDOREDUCTASE HTATIP2"/>
    <property type="match status" value="1"/>
</dbReference>
<dbReference type="Gene3D" id="3.40.50.720">
    <property type="entry name" value="NAD(P)-binding Rossmann-like Domain"/>
    <property type="match status" value="1"/>
</dbReference>
<dbReference type="Proteomes" id="UP000829476">
    <property type="component" value="Chromosome"/>
</dbReference>
<protein>
    <submittedName>
        <fullName evidence="2">NAD(P)H-binding protein</fullName>
    </submittedName>
</protein>
<organism evidence="2 3">
    <name type="scientific">Zhouia spongiae</name>
    <dbReference type="NCBI Taxonomy" id="2202721"/>
    <lineage>
        <taxon>Bacteria</taxon>
        <taxon>Pseudomonadati</taxon>
        <taxon>Bacteroidota</taxon>
        <taxon>Flavobacteriia</taxon>
        <taxon>Flavobacteriales</taxon>
        <taxon>Flavobacteriaceae</taxon>
        <taxon>Zhouia</taxon>
    </lineage>
</organism>
<accession>A0ABY3YQI8</accession>
<keyword evidence="3" id="KW-1185">Reference proteome</keyword>
<proteinExistence type="predicted"/>
<dbReference type="Pfam" id="PF13460">
    <property type="entry name" value="NAD_binding_10"/>
    <property type="match status" value="1"/>
</dbReference>
<dbReference type="RefSeq" id="WP_242938324.1">
    <property type="nucleotide sequence ID" value="NZ_CP094326.1"/>
</dbReference>
<evidence type="ECO:0000313" key="2">
    <source>
        <dbReference type="EMBL" id="UNY99956.1"/>
    </source>
</evidence>
<dbReference type="InterPro" id="IPR036291">
    <property type="entry name" value="NAD(P)-bd_dom_sf"/>
</dbReference>
<dbReference type="SUPFAM" id="SSF51735">
    <property type="entry name" value="NAD(P)-binding Rossmann-fold domains"/>
    <property type="match status" value="1"/>
</dbReference>
<dbReference type="EMBL" id="CP094326">
    <property type="protein sequence ID" value="UNY99956.1"/>
    <property type="molecule type" value="Genomic_DNA"/>
</dbReference>
<gene>
    <name evidence="2" type="ORF">MQE36_06305</name>
</gene>
<dbReference type="PANTHER" id="PTHR14097:SF7">
    <property type="entry name" value="OXIDOREDUCTASE HTATIP2"/>
    <property type="match status" value="1"/>
</dbReference>
<sequence length="220" mass="24680">MNKTAIILGATGLTGGMLLEGLLKDEAYERVKVFTRSPLRKKHPKLKEYIIDVFELEKHQKDFTADVVFCCVGTTAAKTPDQETYRKIDCGIPVAAAGLCAQNKIGTFIVISALGANINSRVFYNRIKGEMETAVLKQGIPRTYILQPSLIGGKRSEKRAGEYMAKQLMKAMNWVMVGPIKKYKSIHPETIVSTMLWLVINDYKTPRIKSDKIKEIAERI</sequence>
<evidence type="ECO:0000259" key="1">
    <source>
        <dbReference type="Pfam" id="PF13460"/>
    </source>
</evidence>